<proteinExistence type="inferred from homology"/>
<dbReference type="Proteomes" id="UP000220797">
    <property type="component" value="Unassembled WGS sequence"/>
</dbReference>
<dbReference type="GeneID" id="39731369"/>
<dbReference type="SUPFAM" id="SSF48537">
    <property type="entry name" value="Phospholipase C/P1 nuclease"/>
    <property type="match status" value="1"/>
</dbReference>
<organism evidence="9 10">
    <name type="scientific">Plasmodium gallinaceum</name>
    <dbReference type="NCBI Taxonomy" id="5849"/>
    <lineage>
        <taxon>Eukaryota</taxon>
        <taxon>Sar</taxon>
        <taxon>Alveolata</taxon>
        <taxon>Apicomplexa</taxon>
        <taxon>Aconoidasida</taxon>
        <taxon>Haemosporida</taxon>
        <taxon>Plasmodiidae</taxon>
        <taxon>Plasmodium</taxon>
        <taxon>Plasmodium (Haemamoeba)</taxon>
    </lineage>
</organism>
<dbReference type="CDD" id="cd11010">
    <property type="entry name" value="S1-P1_nuclease"/>
    <property type="match status" value="1"/>
</dbReference>
<dbReference type="GO" id="GO:0006308">
    <property type="term" value="P:DNA catabolic process"/>
    <property type="evidence" value="ECO:0007669"/>
    <property type="project" value="InterPro"/>
</dbReference>
<evidence type="ECO:0000256" key="1">
    <source>
        <dbReference type="ARBA" id="ARBA00009547"/>
    </source>
</evidence>
<dbReference type="EMBL" id="CVMV01000045">
    <property type="protein sequence ID" value="CRG95639.1"/>
    <property type="molecule type" value="Genomic_DNA"/>
</dbReference>
<dbReference type="InterPro" id="IPR003154">
    <property type="entry name" value="S1/P1nuclease"/>
</dbReference>
<protein>
    <submittedName>
        <fullName evidence="9">P1/s1 nuclease, putative</fullName>
    </submittedName>
</protein>
<dbReference type="GO" id="GO:0016788">
    <property type="term" value="F:hydrolase activity, acting on ester bonds"/>
    <property type="evidence" value="ECO:0007669"/>
    <property type="project" value="InterPro"/>
</dbReference>
<evidence type="ECO:0000313" key="10">
    <source>
        <dbReference type="Proteomes" id="UP000220797"/>
    </source>
</evidence>
<evidence type="ECO:0000313" key="9">
    <source>
        <dbReference type="EMBL" id="CRG95639.1"/>
    </source>
</evidence>
<evidence type="ECO:0000256" key="3">
    <source>
        <dbReference type="ARBA" id="ARBA00022723"/>
    </source>
</evidence>
<dbReference type="GO" id="GO:0004519">
    <property type="term" value="F:endonuclease activity"/>
    <property type="evidence" value="ECO:0007669"/>
    <property type="project" value="UniProtKB-KW"/>
</dbReference>
<keyword evidence="8" id="KW-0732">Signal</keyword>
<reference evidence="9" key="1">
    <citation type="submission" date="2015-04" db="EMBL/GenBank/DDBJ databases">
        <authorList>
            <consortium name="Pathogen Informatics"/>
        </authorList>
    </citation>
    <scope>NUCLEOTIDE SEQUENCE [LARGE SCALE GENOMIC DNA]</scope>
    <source>
        <strain evidence="9">8A</strain>
    </source>
</reference>
<keyword evidence="3" id="KW-0479">Metal-binding</keyword>
<keyword evidence="4" id="KW-0255">Endonuclease</keyword>
<dbReference type="GO" id="GO:0046872">
    <property type="term" value="F:metal ion binding"/>
    <property type="evidence" value="ECO:0007669"/>
    <property type="project" value="UniProtKB-KW"/>
</dbReference>
<dbReference type="Gene3D" id="1.10.575.10">
    <property type="entry name" value="P1 Nuclease"/>
    <property type="match status" value="1"/>
</dbReference>
<keyword evidence="2" id="KW-0540">Nuclease</keyword>
<evidence type="ECO:0000256" key="5">
    <source>
        <dbReference type="ARBA" id="ARBA00022801"/>
    </source>
</evidence>
<dbReference type="OMA" id="HAFWDAG"/>
<dbReference type="VEuPathDB" id="PlasmoDB:PGAL8A_00283600"/>
<accession>A0A1J1GT65</accession>
<keyword evidence="7" id="KW-0325">Glycoprotein</keyword>
<dbReference type="InterPro" id="IPR008947">
    <property type="entry name" value="PLipase_C/P1_nuclease_dom_sf"/>
</dbReference>
<comment type="similarity">
    <text evidence="1">Belongs to the nuclease type I family.</text>
</comment>
<dbReference type="PANTHER" id="PTHR33146">
    <property type="entry name" value="ENDONUCLEASE 4"/>
    <property type="match status" value="1"/>
</dbReference>
<dbReference type="RefSeq" id="XP_028528447.1">
    <property type="nucleotide sequence ID" value="XM_028671834.1"/>
</dbReference>
<name>A0A1J1GT65_PLAGA</name>
<dbReference type="PANTHER" id="PTHR33146:SF10">
    <property type="entry name" value="STRAND-SPECIFIC NUCLEASE, PUTATIVE-RELATED"/>
    <property type="match status" value="1"/>
</dbReference>
<dbReference type="Pfam" id="PF02265">
    <property type="entry name" value="S1-P1_nuclease"/>
    <property type="match status" value="1"/>
</dbReference>
<evidence type="ECO:0000256" key="7">
    <source>
        <dbReference type="ARBA" id="ARBA00023180"/>
    </source>
</evidence>
<keyword evidence="10" id="KW-1185">Reference proteome</keyword>
<feature type="signal peptide" evidence="8">
    <location>
        <begin position="1"/>
        <end position="22"/>
    </location>
</feature>
<evidence type="ECO:0000256" key="6">
    <source>
        <dbReference type="ARBA" id="ARBA00023157"/>
    </source>
</evidence>
<dbReference type="OrthoDB" id="441446at2759"/>
<evidence type="ECO:0000256" key="2">
    <source>
        <dbReference type="ARBA" id="ARBA00022722"/>
    </source>
</evidence>
<keyword evidence="5" id="KW-0378">Hydrolase</keyword>
<gene>
    <name evidence="9" type="ORF">PGAL8A_00283600</name>
</gene>
<dbReference type="GO" id="GO:0003676">
    <property type="term" value="F:nucleic acid binding"/>
    <property type="evidence" value="ECO:0007669"/>
    <property type="project" value="InterPro"/>
</dbReference>
<keyword evidence="6" id="KW-1015">Disulfide bond</keyword>
<evidence type="ECO:0000256" key="8">
    <source>
        <dbReference type="SAM" id="SignalP"/>
    </source>
</evidence>
<feature type="chain" id="PRO_5012791735" evidence="8">
    <location>
        <begin position="23"/>
        <end position="322"/>
    </location>
</feature>
<dbReference type="AlphaFoldDB" id="A0A1J1GT65"/>
<sequence>MIKLTLLLLFFIIFIKKNICWSDEPHMIVSAIAYYNLNDKEKRILNKIFLNYKEDRDFNDPITGALWADHIKSNEHSTVNPSDIRRYEILDIFNEWHFVQIPYNPTKMFLPHYYLNAHKGKYNAMGVLKYIYKILIQVQKKPRHGTYFSYNFYLRFFIHIFADIHQPLHTISFYNEHFPNGDKGGSDITLNYHGQIGKLHHLCDNIFYSRKKHWPHINPSILQKEAHVLMNMYPPEHFGSKLTIPSNKIDFIDSIANESHQLAIEHIYSHIPVRLVNKDMQIKVDQHFVINLKGILNKQMVLAGYRLSLYLKDIIANIPEDL</sequence>
<evidence type="ECO:0000256" key="4">
    <source>
        <dbReference type="ARBA" id="ARBA00022759"/>
    </source>
</evidence>
<comment type="caution">
    <text evidence="9">The sequence shown here is derived from an EMBL/GenBank/DDBJ whole genome shotgun (WGS) entry which is preliminary data.</text>
</comment>